<evidence type="ECO:0000313" key="10">
    <source>
        <dbReference type="Proteomes" id="UP001470230"/>
    </source>
</evidence>
<dbReference type="PRINTS" id="PR00716">
    <property type="entry name" value="MPIPHPHTASE"/>
</dbReference>
<dbReference type="EC" id="3.1.3.48" evidence="2"/>
<dbReference type="PANTHER" id="PTHR10828">
    <property type="entry name" value="M-PHASE INDUCER PHOSPHATASE DUAL SPECIFICITY PHOSPHATASE CDC25"/>
    <property type="match status" value="1"/>
</dbReference>
<dbReference type="Proteomes" id="UP001470230">
    <property type="component" value="Unassembled WGS sequence"/>
</dbReference>
<proteinExistence type="inferred from homology"/>
<dbReference type="Gene3D" id="3.40.250.10">
    <property type="entry name" value="Rhodanese-like domain"/>
    <property type="match status" value="1"/>
</dbReference>
<dbReference type="SMART" id="SM00450">
    <property type="entry name" value="RHOD"/>
    <property type="match status" value="1"/>
</dbReference>
<sequence>MDKIPLIHSDEDEEPRISGQTFCQLFDNHSQFDEFFIVDCRTEREYNGGHIKSAIRCHPFEKENNIFNLYRLHWKPTTCFIFHCEFSSIRGPAAYRLFIKEHQNSNNSNIPVNAFILDGGYNEFFSDHEDYCVGTYIKEIDLK</sequence>
<comment type="caution">
    <text evidence="9">The sequence shown here is derived from an EMBL/GenBank/DDBJ whole genome shotgun (WGS) entry which is preliminary data.</text>
</comment>
<keyword evidence="4" id="KW-0378">Hydrolase</keyword>
<evidence type="ECO:0000256" key="2">
    <source>
        <dbReference type="ARBA" id="ARBA00013064"/>
    </source>
</evidence>
<dbReference type="InterPro" id="IPR000751">
    <property type="entry name" value="MPI_Phosphatase"/>
</dbReference>
<evidence type="ECO:0000259" key="7">
    <source>
        <dbReference type="PROSITE" id="PS50206"/>
    </source>
</evidence>
<gene>
    <name evidence="9" type="ORF">M9Y10_024250</name>
    <name evidence="8" type="ORF">M9Y10_026128</name>
</gene>
<dbReference type="SUPFAM" id="SSF52821">
    <property type="entry name" value="Rhodanese/Cell cycle control phosphatase"/>
    <property type="match status" value="1"/>
</dbReference>
<dbReference type="EMBL" id="JAPFFF010000032">
    <property type="protein sequence ID" value="KAK8844392.1"/>
    <property type="molecule type" value="Genomic_DNA"/>
</dbReference>
<dbReference type="InterPro" id="IPR036873">
    <property type="entry name" value="Rhodanese-like_dom_sf"/>
</dbReference>
<keyword evidence="10" id="KW-1185">Reference proteome</keyword>
<dbReference type="PANTHER" id="PTHR10828:SF17">
    <property type="entry name" value="PROTEIN-TYROSINE-PHOSPHATASE"/>
    <property type="match status" value="1"/>
</dbReference>
<evidence type="ECO:0000313" key="8">
    <source>
        <dbReference type="EMBL" id="KAK8834712.1"/>
    </source>
</evidence>
<name>A0ABR2HCF5_9EUKA</name>
<organism evidence="9 10">
    <name type="scientific">Tritrichomonas musculus</name>
    <dbReference type="NCBI Taxonomy" id="1915356"/>
    <lineage>
        <taxon>Eukaryota</taxon>
        <taxon>Metamonada</taxon>
        <taxon>Parabasalia</taxon>
        <taxon>Tritrichomonadida</taxon>
        <taxon>Tritrichomonadidae</taxon>
        <taxon>Tritrichomonas</taxon>
    </lineage>
</organism>
<dbReference type="PROSITE" id="PS50206">
    <property type="entry name" value="RHODANESE_3"/>
    <property type="match status" value="1"/>
</dbReference>
<protein>
    <recommendedName>
        <fullName evidence="2">protein-tyrosine-phosphatase</fullName>
        <ecNumber evidence="2">3.1.3.48</ecNumber>
    </recommendedName>
</protein>
<comment type="similarity">
    <text evidence="1">Belongs to the MPI phosphatase family.</text>
</comment>
<keyword evidence="5" id="KW-0904">Protein phosphatase</keyword>
<keyword evidence="6" id="KW-0131">Cell cycle</keyword>
<evidence type="ECO:0000256" key="3">
    <source>
        <dbReference type="ARBA" id="ARBA00022618"/>
    </source>
</evidence>
<evidence type="ECO:0000256" key="5">
    <source>
        <dbReference type="ARBA" id="ARBA00022912"/>
    </source>
</evidence>
<accession>A0ABR2HCF5</accession>
<evidence type="ECO:0000313" key="9">
    <source>
        <dbReference type="EMBL" id="KAK8844392.1"/>
    </source>
</evidence>
<keyword evidence="3" id="KW-0132">Cell division</keyword>
<evidence type="ECO:0000256" key="6">
    <source>
        <dbReference type="ARBA" id="ARBA00023306"/>
    </source>
</evidence>
<reference evidence="9 10" key="1">
    <citation type="submission" date="2024-04" db="EMBL/GenBank/DDBJ databases">
        <title>Tritrichomonas musculus Genome.</title>
        <authorList>
            <person name="Alves-Ferreira E."/>
            <person name="Grigg M."/>
            <person name="Lorenzi H."/>
            <person name="Galac M."/>
        </authorList>
    </citation>
    <scope>NUCLEOTIDE SEQUENCE [LARGE SCALE GENOMIC DNA]</scope>
    <source>
        <strain evidence="9 10">EAF2021</strain>
    </source>
</reference>
<dbReference type="EMBL" id="JAPFFF010000334">
    <property type="protein sequence ID" value="KAK8834712.1"/>
    <property type="molecule type" value="Genomic_DNA"/>
</dbReference>
<feature type="domain" description="Rhodanese" evidence="7">
    <location>
        <begin position="31"/>
        <end position="133"/>
    </location>
</feature>
<dbReference type="InterPro" id="IPR001763">
    <property type="entry name" value="Rhodanese-like_dom"/>
</dbReference>
<evidence type="ECO:0000256" key="4">
    <source>
        <dbReference type="ARBA" id="ARBA00022801"/>
    </source>
</evidence>
<dbReference type="Pfam" id="PF00581">
    <property type="entry name" value="Rhodanese"/>
    <property type="match status" value="1"/>
</dbReference>
<evidence type="ECO:0000256" key="1">
    <source>
        <dbReference type="ARBA" id="ARBA00011065"/>
    </source>
</evidence>